<dbReference type="Proteomes" id="UP001331761">
    <property type="component" value="Unassembled WGS sequence"/>
</dbReference>
<feature type="region of interest" description="Disordered" evidence="1">
    <location>
        <begin position="50"/>
        <end position="96"/>
    </location>
</feature>
<feature type="region of interest" description="Disordered" evidence="1">
    <location>
        <begin position="150"/>
        <end position="192"/>
    </location>
</feature>
<feature type="compositionally biased region" description="Pro residues" evidence="1">
    <location>
        <begin position="117"/>
        <end position="132"/>
    </location>
</feature>
<keyword evidence="3" id="KW-1185">Reference proteome</keyword>
<sequence>YNVYSFRDDSASLNSVSINLNSTKDHLLDLSLTSNPTADEPAAVESTMLKDINRPSSRPVSPHDLPPPPPELATSSSRTFTSSSSSSKHEQKTWQPTVTEAIVPAHILHNVADSPVHAPPPKVTPPQPPFGPPVGSGAGKMFMPTTEQIGNGVSLPSSGDPLPPPPAAARTASTKSGCSSREDLLSEQTPSRATVREIPVLRTSSTAPTAVLEYKMPGLKAYHHGDVQVKNYVIFIVATRICILCVCAIRPKIASRRPVCDAMDVS</sequence>
<gene>
    <name evidence="2" type="ORF">GCK32_012476</name>
</gene>
<reference evidence="2 3" key="1">
    <citation type="submission" date="2019-10" db="EMBL/GenBank/DDBJ databases">
        <title>Assembly and Annotation for the nematode Trichostrongylus colubriformis.</title>
        <authorList>
            <person name="Martin J."/>
        </authorList>
    </citation>
    <scope>NUCLEOTIDE SEQUENCE [LARGE SCALE GENOMIC DNA]</scope>
    <source>
        <strain evidence="2">G859</strain>
        <tissue evidence="2">Whole worm</tissue>
    </source>
</reference>
<dbReference type="AlphaFoldDB" id="A0AAN8GEW5"/>
<protein>
    <submittedName>
        <fullName evidence="2">Uncharacterized protein</fullName>
    </submittedName>
</protein>
<comment type="caution">
    <text evidence="2">The sequence shown here is derived from an EMBL/GenBank/DDBJ whole genome shotgun (WGS) entry which is preliminary data.</text>
</comment>
<evidence type="ECO:0000256" key="1">
    <source>
        <dbReference type="SAM" id="MobiDB-lite"/>
    </source>
</evidence>
<feature type="non-terminal residue" evidence="2">
    <location>
        <position position="1"/>
    </location>
</feature>
<organism evidence="2 3">
    <name type="scientific">Trichostrongylus colubriformis</name>
    <name type="common">Black scour worm</name>
    <dbReference type="NCBI Taxonomy" id="6319"/>
    <lineage>
        <taxon>Eukaryota</taxon>
        <taxon>Metazoa</taxon>
        <taxon>Ecdysozoa</taxon>
        <taxon>Nematoda</taxon>
        <taxon>Chromadorea</taxon>
        <taxon>Rhabditida</taxon>
        <taxon>Rhabditina</taxon>
        <taxon>Rhabditomorpha</taxon>
        <taxon>Strongyloidea</taxon>
        <taxon>Trichostrongylidae</taxon>
        <taxon>Trichostrongylus</taxon>
    </lineage>
</organism>
<name>A0AAN8GEW5_TRICO</name>
<dbReference type="EMBL" id="WIXE01001418">
    <property type="protein sequence ID" value="KAK5985718.1"/>
    <property type="molecule type" value="Genomic_DNA"/>
</dbReference>
<evidence type="ECO:0000313" key="2">
    <source>
        <dbReference type="EMBL" id="KAK5985718.1"/>
    </source>
</evidence>
<evidence type="ECO:0000313" key="3">
    <source>
        <dbReference type="Proteomes" id="UP001331761"/>
    </source>
</evidence>
<feature type="region of interest" description="Disordered" evidence="1">
    <location>
        <begin position="112"/>
        <end position="138"/>
    </location>
</feature>
<accession>A0AAN8GEW5</accession>
<feature type="compositionally biased region" description="Low complexity" evidence="1">
    <location>
        <begin position="72"/>
        <end position="86"/>
    </location>
</feature>
<proteinExistence type="predicted"/>